<dbReference type="PANTHER" id="PTHR32347:SF29">
    <property type="entry name" value="UPF0194 MEMBRANE PROTEIN YBHG"/>
    <property type="match status" value="1"/>
</dbReference>
<dbReference type="GO" id="GO:0022857">
    <property type="term" value="F:transmembrane transporter activity"/>
    <property type="evidence" value="ECO:0007669"/>
    <property type="project" value="InterPro"/>
</dbReference>
<reference evidence="8 9" key="1">
    <citation type="submission" date="2016-11" db="EMBL/GenBank/DDBJ databases">
        <authorList>
            <person name="Jaros S."/>
            <person name="Januszkiewicz K."/>
            <person name="Wedrychowicz H."/>
        </authorList>
    </citation>
    <scope>NUCLEOTIDE SEQUENCE [LARGE SCALE GENOMIC DNA]</scope>
    <source>
        <strain evidence="8 9">DSM 16112</strain>
    </source>
</reference>
<evidence type="ECO:0000313" key="9">
    <source>
        <dbReference type="Proteomes" id="UP000184327"/>
    </source>
</evidence>
<dbReference type="AlphaFoldDB" id="A0A1M4XCU5"/>
<evidence type="ECO:0000313" key="8">
    <source>
        <dbReference type="EMBL" id="SHE91116.1"/>
    </source>
</evidence>
<dbReference type="Gene3D" id="2.40.30.170">
    <property type="match status" value="1"/>
</dbReference>
<comment type="similarity">
    <text evidence="2">Belongs to the membrane fusion protein (MFP) (TC 8.A.1) family.</text>
</comment>
<dbReference type="Pfam" id="PF25954">
    <property type="entry name" value="Beta-barrel_RND_2"/>
    <property type="match status" value="1"/>
</dbReference>
<dbReference type="RefSeq" id="WP_073355401.1">
    <property type="nucleotide sequence ID" value="NZ_FQUZ01000009.1"/>
</dbReference>
<dbReference type="Gene3D" id="2.40.420.20">
    <property type="match status" value="1"/>
</dbReference>
<dbReference type="InterPro" id="IPR058792">
    <property type="entry name" value="Beta-barrel_RND_2"/>
</dbReference>
<dbReference type="GO" id="GO:0042597">
    <property type="term" value="C:periplasmic space"/>
    <property type="evidence" value="ECO:0007669"/>
    <property type="project" value="UniProtKB-SubCell"/>
</dbReference>
<feature type="domain" description="CusB-like beta-barrel" evidence="7">
    <location>
        <begin position="257"/>
        <end position="328"/>
    </location>
</feature>
<comment type="subcellular location">
    <subcellularLocation>
        <location evidence="1">Periplasm</location>
    </subcellularLocation>
</comment>
<dbReference type="NCBIfam" id="TIGR01730">
    <property type="entry name" value="RND_mfp"/>
    <property type="match status" value="1"/>
</dbReference>
<protein>
    <submittedName>
        <fullName evidence="8">HlyD family secretion protein</fullName>
    </submittedName>
</protein>
<sequence length="414" mass="44441">MRKPLSSGQRGRLWPWLLLALAALSLLLWLALRGGPQVAATQIQPRPLMQTVVATGRITTPARMALGSQVVAQVTAVRVEAGQRVAAGEVLVQLRSDEADAAVAQARIALEQAQWQQAELERVHAPVAAQAVRQAQADWTLAQVEHQRVRDLVARRFYAPASLDTAERSLQRTQAQLATARTQHQATLPGGASHSLALAQQQQAQAALERVQAQRALLTLHAPTDAVVLTREVEPGDVASAGSVLLTLAAVGETRIHATLDERNLPLLHEGMAAQAVADAYPNQPFAAQLYYLSPAVDAQRGTVELRLRVPEPPDFLRPDMTASVEIITGQKDDALTLPADWLHDADGPAPWVLTVRDARAQRQTVQLGLRGIGHVEIASGLQAGDWVLAPDGKVREGQQVRPMPTAAIAAATP</sequence>
<dbReference type="Proteomes" id="UP000184327">
    <property type="component" value="Unassembled WGS sequence"/>
</dbReference>
<keyword evidence="6" id="KW-0175">Coiled coil</keyword>
<evidence type="ECO:0000256" key="6">
    <source>
        <dbReference type="ARBA" id="ARBA00023054"/>
    </source>
</evidence>
<organism evidence="8 9">
    <name type="scientific">Lampropedia hyalina DSM 16112</name>
    <dbReference type="NCBI Taxonomy" id="1122156"/>
    <lineage>
        <taxon>Bacteria</taxon>
        <taxon>Pseudomonadati</taxon>
        <taxon>Pseudomonadota</taxon>
        <taxon>Betaproteobacteria</taxon>
        <taxon>Burkholderiales</taxon>
        <taxon>Comamonadaceae</taxon>
        <taxon>Lampropedia</taxon>
    </lineage>
</organism>
<dbReference type="Gene3D" id="1.10.287.470">
    <property type="entry name" value="Helix hairpin bin"/>
    <property type="match status" value="2"/>
</dbReference>
<dbReference type="STRING" id="1122156.SAMN02745117_01021"/>
<dbReference type="SUPFAM" id="SSF111369">
    <property type="entry name" value="HlyD-like secretion proteins"/>
    <property type="match status" value="2"/>
</dbReference>
<dbReference type="InterPro" id="IPR006143">
    <property type="entry name" value="RND_pump_MFP"/>
</dbReference>
<comment type="similarity">
    <text evidence="3">Belongs to the UPF0194 family.</text>
</comment>
<evidence type="ECO:0000259" key="7">
    <source>
        <dbReference type="Pfam" id="PF25954"/>
    </source>
</evidence>
<evidence type="ECO:0000256" key="5">
    <source>
        <dbReference type="ARBA" id="ARBA00022764"/>
    </source>
</evidence>
<name>A0A1M4XCU5_9BURK</name>
<dbReference type="InterPro" id="IPR050465">
    <property type="entry name" value="UPF0194_transport"/>
</dbReference>
<dbReference type="PANTHER" id="PTHR32347">
    <property type="entry name" value="EFFLUX SYSTEM COMPONENT YKNX-RELATED"/>
    <property type="match status" value="1"/>
</dbReference>
<keyword evidence="9" id="KW-1185">Reference proteome</keyword>
<dbReference type="GO" id="GO:0016020">
    <property type="term" value="C:membrane"/>
    <property type="evidence" value="ECO:0007669"/>
    <property type="project" value="InterPro"/>
</dbReference>
<dbReference type="Gene3D" id="2.40.50.100">
    <property type="match status" value="2"/>
</dbReference>
<gene>
    <name evidence="8" type="ORF">SAMN02745117_01021</name>
</gene>
<evidence type="ECO:0000256" key="3">
    <source>
        <dbReference type="ARBA" id="ARBA00010602"/>
    </source>
</evidence>
<keyword evidence="5" id="KW-0574">Periplasm</keyword>
<accession>A0A1M4XCU5</accession>
<evidence type="ECO:0000256" key="2">
    <source>
        <dbReference type="ARBA" id="ARBA00009477"/>
    </source>
</evidence>
<dbReference type="OrthoDB" id="9806939at2"/>
<dbReference type="EMBL" id="FQUZ01000009">
    <property type="protein sequence ID" value="SHE91116.1"/>
    <property type="molecule type" value="Genomic_DNA"/>
</dbReference>
<proteinExistence type="inferred from homology"/>
<evidence type="ECO:0000256" key="4">
    <source>
        <dbReference type="ARBA" id="ARBA00022729"/>
    </source>
</evidence>
<evidence type="ECO:0000256" key="1">
    <source>
        <dbReference type="ARBA" id="ARBA00004418"/>
    </source>
</evidence>
<keyword evidence="4" id="KW-0732">Signal</keyword>